<dbReference type="EMBL" id="NBBJ01000003">
    <property type="protein sequence ID" value="OWK29743.1"/>
    <property type="molecule type" value="Genomic_DNA"/>
</dbReference>
<comment type="caution">
    <text evidence="1">The sequence shown here is derived from an EMBL/GenBank/DDBJ whole genome shotgun (WGS) entry which is preliminary data.</text>
</comment>
<dbReference type="Proteomes" id="UP000197783">
    <property type="component" value="Unassembled WGS sequence"/>
</dbReference>
<dbReference type="AlphaFoldDB" id="A0A245ZJ19"/>
<accession>A0A245ZJ19</accession>
<evidence type="ECO:0000313" key="2">
    <source>
        <dbReference type="Proteomes" id="UP000197783"/>
    </source>
</evidence>
<gene>
    <name evidence="1" type="ORF">SPMU_21630</name>
</gene>
<name>A0A245ZJ19_9SPHN</name>
<sequence>MPLDHRAVLGGLCAFAVTALAILLIAAAQGAGPFA</sequence>
<evidence type="ECO:0000313" key="1">
    <source>
        <dbReference type="EMBL" id="OWK29743.1"/>
    </source>
</evidence>
<reference evidence="1 2" key="1">
    <citation type="submission" date="2017-03" db="EMBL/GenBank/DDBJ databases">
        <title>Genome sequence of Sphingomonas mucosissima DSM 17494.</title>
        <authorList>
            <person name="Poehlein A."/>
            <person name="Wuebbeler J.H."/>
            <person name="Steinbuechel A."/>
            <person name="Daniel R."/>
        </authorList>
    </citation>
    <scope>NUCLEOTIDE SEQUENCE [LARGE SCALE GENOMIC DNA]</scope>
    <source>
        <strain evidence="1 2">DSM 17494</strain>
    </source>
</reference>
<keyword evidence="2" id="KW-1185">Reference proteome</keyword>
<protein>
    <submittedName>
        <fullName evidence="1">Uncharacterized protein</fullName>
    </submittedName>
</protein>
<proteinExistence type="predicted"/>
<organism evidence="1 2">
    <name type="scientific">Sphingomonas mucosissima</name>
    <dbReference type="NCBI Taxonomy" id="370959"/>
    <lineage>
        <taxon>Bacteria</taxon>
        <taxon>Pseudomonadati</taxon>
        <taxon>Pseudomonadota</taxon>
        <taxon>Alphaproteobacteria</taxon>
        <taxon>Sphingomonadales</taxon>
        <taxon>Sphingomonadaceae</taxon>
        <taxon>Sphingomonas</taxon>
    </lineage>
</organism>